<evidence type="ECO:0000256" key="9">
    <source>
        <dbReference type="SAM" id="SignalP"/>
    </source>
</evidence>
<evidence type="ECO:0000256" key="1">
    <source>
        <dbReference type="ARBA" id="ARBA00004496"/>
    </source>
</evidence>
<protein>
    <submittedName>
        <fullName evidence="11">TPR-repeat-containing protein</fullName>
    </submittedName>
</protein>
<evidence type="ECO:0000256" key="7">
    <source>
        <dbReference type="SAM" id="Coils"/>
    </source>
</evidence>
<evidence type="ECO:0000256" key="6">
    <source>
        <dbReference type="PROSITE-ProRule" id="PRU00339"/>
    </source>
</evidence>
<feature type="signal peptide" evidence="9">
    <location>
        <begin position="1"/>
        <end position="27"/>
    </location>
</feature>
<dbReference type="eggNOG" id="COG2207">
    <property type="taxonomic scope" value="Bacteria"/>
</dbReference>
<keyword evidence="3" id="KW-0677">Repeat</keyword>
<dbReference type="AlphaFoldDB" id="A9E3D1"/>
<keyword evidence="4 6" id="KW-0802">TPR repeat</keyword>
<organism evidence="11 12">
    <name type="scientific">Kordia algicida OT-1</name>
    <dbReference type="NCBI Taxonomy" id="391587"/>
    <lineage>
        <taxon>Bacteria</taxon>
        <taxon>Pseudomonadati</taxon>
        <taxon>Bacteroidota</taxon>
        <taxon>Flavobacteriia</taxon>
        <taxon>Flavobacteriales</taxon>
        <taxon>Flavobacteriaceae</taxon>
        <taxon>Kordia</taxon>
    </lineage>
</organism>
<dbReference type="PROSITE" id="PS01124">
    <property type="entry name" value="HTH_ARAC_FAMILY_2"/>
    <property type="match status" value="1"/>
</dbReference>
<feature type="transmembrane region" description="Helical" evidence="8">
    <location>
        <begin position="403"/>
        <end position="423"/>
    </location>
</feature>
<evidence type="ECO:0000256" key="3">
    <source>
        <dbReference type="ARBA" id="ARBA00022737"/>
    </source>
</evidence>
<dbReference type="GO" id="GO:0005737">
    <property type="term" value="C:cytoplasm"/>
    <property type="evidence" value="ECO:0007669"/>
    <property type="project" value="UniProtKB-SubCell"/>
</dbReference>
<dbReference type="Proteomes" id="UP000002945">
    <property type="component" value="Unassembled WGS sequence"/>
</dbReference>
<feature type="chain" id="PRO_5002737026" evidence="9">
    <location>
        <begin position="28"/>
        <end position="607"/>
    </location>
</feature>
<dbReference type="OrthoDB" id="5295174at2"/>
<evidence type="ECO:0000313" key="11">
    <source>
        <dbReference type="EMBL" id="EDP95495.1"/>
    </source>
</evidence>
<comment type="subcellular location">
    <subcellularLocation>
        <location evidence="1">Cytoplasm</location>
    </subcellularLocation>
</comment>
<evidence type="ECO:0000256" key="2">
    <source>
        <dbReference type="ARBA" id="ARBA00022490"/>
    </source>
</evidence>
<feature type="domain" description="HTH araC/xylS-type" evidence="10">
    <location>
        <begin position="503"/>
        <end position="595"/>
    </location>
</feature>
<dbReference type="GO" id="GO:0043565">
    <property type="term" value="F:sequence-specific DNA binding"/>
    <property type="evidence" value="ECO:0007669"/>
    <property type="project" value="InterPro"/>
</dbReference>
<feature type="repeat" description="TPR" evidence="6">
    <location>
        <begin position="335"/>
        <end position="368"/>
    </location>
</feature>
<comment type="similarity">
    <text evidence="5">Belongs to the Rap family.</text>
</comment>
<dbReference type="Pfam" id="PF13181">
    <property type="entry name" value="TPR_8"/>
    <property type="match status" value="1"/>
</dbReference>
<dbReference type="GO" id="GO:0003700">
    <property type="term" value="F:DNA-binding transcription factor activity"/>
    <property type="evidence" value="ECO:0007669"/>
    <property type="project" value="InterPro"/>
</dbReference>
<dbReference type="InterPro" id="IPR051476">
    <property type="entry name" value="Bac_ResReg_Asp_Phosphatase"/>
</dbReference>
<accession>A9E3D1</accession>
<keyword evidence="8" id="KW-0472">Membrane</keyword>
<evidence type="ECO:0000256" key="4">
    <source>
        <dbReference type="ARBA" id="ARBA00022803"/>
    </source>
</evidence>
<dbReference type="Gene3D" id="1.25.40.10">
    <property type="entry name" value="Tetratricopeptide repeat domain"/>
    <property type="match status" value="2"/>
</dbReference>
<dbReference type="PANTHER" id="PTHR46630">
    <property type="entry name" value="TETRATRICOPEPTIDE REPEAT PROTEIN 29"/>
    <property type="match status" value="1"/>
</dbReference>
<keyword evidence="8" id="KW-1133">Transmembrane helix</keyword>
<dbReference type="RefSeq" id="WP_007094800.1">
    <property type="nucleotide sequence ID" value="NZ_CP142125.1"/>
</dbReference>
<dbReference type="InterPro" id="IPR019734">
    <property type="entry name" value="TPR_rpt"/>
</dbReference>
<feature type="coiled-coil region" evidence="7">
    <location>
        <begin position="424"/>
        <end position="458"/>
    </location>
</feature>
<proteinExistence type="inferred from homology"/>
<sequence>MTIFRFRQWSMFITCIFLYCFTITTYAQNSEVTASQKDLKAFEASLQSMSFKDIVEEYYVHRIPDSAKAATVINYLRTNFTTSKDNNEVAEAYITMSSWQNKNNNLQSALASLAIGIEKSKQAGNTPLLYEAYKKKGTYELFGGITEDALESFLEALALAKKMNTLKEQIETKNNISLIKIQVNDNLGAIDFYLENLQQIKASEDKSLESKIVTIYLGLTKAYINLDKHDEASWYINQGLSISKQTNNVAYQAYFKTFLGEIESNRGNYEKAHQLFKEVKELINKAGGSRSLDMFLKLYIGRNYAAQNKHELAIQEFLEGERLLQKNDIDYLSIQGLYTGLAKSYMATENIKESSKYFNKATEIDAKNDKIRAILKSRITKTELDGLKEQIDAIEVKSQQTTYYYALGIGILLIVIIGLIVYYKKQQRKNKARFQNVIRQLEEKRQQEKLRQENVITKEEVKPEKSVVSEKSKRIRKAQPEIDEKTQEILNKLAIFEADELFLSKESTLVEVAKKIQTNTTYLSKVINTYKEKSFTAYITDLRVDYAIERLSVDKKFRSFTIGAIAQEIGFKRSESLSKAFKVKTGLYPSYFIKELEKQEVTGLNQS</sequence>
<dbReference type="STRING" id="391587.KAOT1_11246"/>
<dbReference type="HOGENOM" id="CLU_030864_0_0_10"/>
<evidence type="ECO:0000313" key="12">
    <source>
        <dbReference type="Proteomes" id="UP000002945"/>
    </source>
</evidence>
<dbReference type="PROSITE" id="PS50005">
    <property type="entry name" value="TPR"/>
    <property type="match status" value="1"/>
</dbReference>
<keyword evidence="9" id="KW-0732">Signal</keyword>
<keyword evidence="2" id="KW-0963">Cytoplasm</keyword>
<comment type="caution">
    <text evidence="11">The sequence shown here is derived from an EMBL/GenBank/DDBJ whole genome shotgun (WGS) entry which is preliminary data.</text>
</comment>
<dbReference type="Gene3D" id="1.10.10.60">
    <property type="entry name" value="Homeodomain-like"/>
    <property type="match status" value="2"/>
</dbReference>
<dbReference type="SMART" id="SM00342">
    <property type="entry name" value="HTH_ARAC"/>
    <property type="match status" value="1"/>
</dbReference>
<evidence type="ECO:0000256" key="5">
    <source>
        <dbReference type="ARBA" id="ARBA00038253"/>
    </source>
</evidence>
<keyword evidence="12" id="KW-1185">Reference proteome</keyword>
<name>A9E3D1_9FLAO</name>
<dbReference type="InterPro" id="IPR018060">
    <property type="entry name" value="HTH_AraC"/>
</dbReference>
<gene>
    <name evidence="11" type="ORF">KAOT1_11246</name>
</gene>
<dbReference type="EMBL" id="ABIB01000008">
    <property type="protein sequence ID" value="EDP95495.1"/>
    <property type="molecule type" value="Genomic_DNA"/>
</dbReference>
<dbReference type="SMART" id="SM00028">
    <property type="entry name" value="TPR"/>
    <property type="match status" value="5"/>
</dbReference>
<keyword evidence="8" id="KW-0812">Transmembrane</keyword>
<dbReference type="SUPFAM" id="SSF48452">
    <property type="entry name" value="TPR-like"/>
    <property type="match status" value="2"/>
</dbReference>
<dbReference type="Pfam" id="PF12833">
    <property type="entry name" value="HTH_18"/>
    <property type="match status" value="1"/>
</dbReference>
<evidence type="ECO:0000256" key="8">
    <source>
        <dbReference type="SAM" id="Phobius"/>
    </source>
</evidence>
<evidence type="ECO:0000259" key="10">
    <source>
        <dbReference type="PROSITE" id="PS01124"/>
    </source>
</evidence>
<reference evidence="11 12" key="1">
    <citation type="journal article" date="2011" name="J. Bacteriol.">
        <title>Genome sequence of the algicidal bacterium Kordia algicida OT-1.</title>
        <authorList>
            <person name="Lee H.S."/>
            <person name="Kang S.G."/>
            <person name="Kwon K.K."/>
            <person name="Lee J.H."/>
            <person name="Kim S.J."/>
        </authorList>
    </citation>
    <scope>NUCLEOTIDE SEQUENCE [LARGE SCALE GENOMIC DNA]</scope>
    <source>
        <strain evidence="11 12">OT-1</strain>
    </source>
</reference>
<dbReference type="InterPro" id="IPR011990">
    <property type="entry name" value="TPR-like_helical_dom_sf"/>
</dbReference>
<dbReference type="PANTHER" id="PTHR46630:SF1">
    <property type="entry name" value="TETRATRICOPEPTIDE REPEAT PROTEIN 29"/>
    <property type="match status" value="1"/>
</dbReference>
<keyword evidence="7" id="KW-0175">Coiled coil</keyword>